<dbReference type="Gene3D" id="3.30.70.270">
    <property type="match status" value="1"/>
</dbReference>
<dbReference type="CDD" id="cd01949">
    <property type="entry name" value="GGDEF"/>
    <property type="match status" value="1"/>
</dbReference>
<keyword evidence="5" id="KW-1185">Reference proteome</keyword>
<keyword evidence="2" id="KW-0472">Membrane</keyword>
<dbReference type="PROSITE" id="PS50887">
    <property type="entry name" value="GGDEF"/>
    <property type="match status" value="1"/>
</dbReference>
<dbReference type="InterPro" id="IPR043128">
    <property type="entry name" value="Rev_trsase/Diguanyl_cyclase"/>
</dbReference>
<feature type="domain" description="GGDEF" evidence="3">
    <location>
        <begin position="239"/>
        <end position="372"/>
    </location>
</feature>
<proteinExistence type="predicted"/>
<dbReference type="NCBIfam" id="TIGR00254">
    <property type="entry name" value="GGDEF"/>
    <property type="match status" value="1"/>
</dbReference>
<dbReference type="InterPro" id="IPR000160">
    <property type="entry name" value="GGDEF_dom"/>
</dbReference>
<accession>A0A0W0WI29</accession>
<dbReference type="InterPro" id="IPR029787">
    <property type="entry name" value="Nucleotide_cyclase"/>
</dbReference>
<dbReference type="PATRIC" id="fig|466.6.peg.41"/>
<organism evidence="4 5">
    <name type="scientific">Legionella maceachernii</name>
    <dbReference type="NCBI Taxonomy" id="466"/>
    <lineage>
        <taxon>Bacteria</taxon>
        <taxon>Pseudomonadati</taxon>
        <taxon>Pseudomonadota</taxon>
        <taxon>Gammaproteobacteria</taxon>
        <taxon>Legionellales</taxon>
        <taxon>Legionellaceae</taxon>
        <taxon>Legionella</taxon>
    </lineage>
</organism>
<comment type="caution">
    <text evidence="4">The sequence shown here is derived from an EMBL/GenBank/DDBJ whole genome shotgun (WGS) entry which is preliminary data.</text>
</comment>
<feature type="transmembrane region" description="Helical" evidence="2">
    <location>
        <begin position="113"/>
        <end position="131"/>
    </location>
</feature>
<dbReference type="GO" id="GO:0003824">
    <property type="term" value="F:catalytic activity"/>
    <property type="evidence" value="ECO:0007669"/>
    <property type="project" value="UniProtKB-ARBA"/>
</dbReference>
<dbReference type="InterPro" id="IPR052163">
    <property type="entry name" value="DGC-Regulatory_Protein"/>
</dbReference>
<dbReference type="PANTHER" id="PTHR46663:SF3">
    <property type="entry name" value="SLL0267 PROTEIN"/>
    <property type="match status" value="1"/>
</dbReference>
<dbReference type="AlphaFoldDB" id="A0A0W0WI29"/>
<feature type="transmembrane region" description="Helical" evidence="2">
    <location>
        <begin position="79"/>
        <end position="101"/>
    </location>
</feature>
<evidence type="ECO:0000256" key="2">
    <source>
        <dbReference type="SAM" id="Phobius"/>
    </source>
</evidence>
<feature type="transmembrane region" description="Helical" evidence="2">
    <location>
        <begin position="138"/>
        <end position="154"/>
    </location>
</feature>
<dbReference type="Proteomes" id="UP000054908">
    <property type="component" value="Unassembled WGS sequence"/>
</dbReference>
<dbReference type="SMART" id="SM00267">
    <property type="entry name" value="GGDEF"/>
    <property type="match status" value="1"/>
</dbReference>
<dbReference type="SUPFAM" id="SSF55073">
    <property type="entry name" value="Nucleotide cyclase"/>
    <property type="match status" value="1"/>
</dbReference>
<gene>
    <name evidence="4" type="ORF">Lmac_0039</name>
</gene>
<dbReference type="Pfam" id="PF00990">
    <property type="entry name" value="GGDEF"/>
    <property type="match status" value="1"/>
</dbReference>
<reference evidence="4 5" key="1">
    <citation type="submission" date="2015-11" db="EMBL/GenBank/DDBJ databases">
        <title>Genomic analysis of 38 Legionella species identifies large and diverse effector repertoires.</title>
        <authorList>
            <person name="Burstein D."/>
            <person name="Amaro F."/>
            <person name="Zusman T."/>
            <person name="Lifshitz Z."/>
            <person name="Cohen O."/>
            <person name="Gilbert J.A."/>
            <person name="Pupko T."/>
            <person name="Shuman H.A."/>
            <person name="Segal G."/>
        </authorList>
    </citation>
    <scope>NUCLEOTIDE SEQUENCE [LARGE SCALE GENOMIC DNA]</scope>
    <source>
        <strain evidence="4 5">PX-1-G2-E2</strain>
    </source>
</reference>
<keyword evidence="2" id="KW-1133">Transmembrane helix</keyword>
<evidence type="ECO:0000313" key="5">
    <source>
        <dbReference type="Proteomes" id="UP000054908"/>
    </source>
</evidence>
<feature type="transmembrane region" description="Helical" evidence="2">
    <location>
        <begin position="160"/>
        <end position="181"/>
    </location>
</feature>
<dbReference type="STRING" id="466.Lmac_0039"/>
<name>A0A0W0WI29_9GAMM</name>
<comment type="cofactor">
    <cofactor evidence="1">
        <name>Mg(2+)</name>
        <dbReference type="ChEBI" id="CHEBI:18420"/>
    </cofactor>
</comment>
<sequence>MHLFKQLLELFNESTSYSTHYYQYRYRLINILTVELIALSLVLIYIHITWGHWLIVYLISVGCGLAAANFILHKKIQNNLLCGNILTFLVLLTTTVGNYWIGGLSTSYFGWYYVIPIIAASTIGLPGLLIYSLISLSMVVYFTLVNITPLYLLSDSQAVLMGFINRFFSLFIITTTLYSALRENKLYEAMLCEHNYLLQADKEKFHYLARYDTLTNLPNRSYFQNYLQGVIESARAKNHCVTVLFMDLDGLKEVNDHYGHDAGDSLLSQSGKRMQSCFRENDFLARLGGDEFTAVINHLERDKVPKAIAERIIQEFNKPFLINGREINCKVSIGLSTYPFDGQYIDELLIKADQAMYYAKHAGGNTYKLTRRRKKVLT</sequence>
<protein>
    <submittedName>
        <fullName evidence="4">GGDEF/EAL domain-containing sensory box protein</fullName>
    </submittedName>
</protein>
<dbReference type="PANTHER" id="PTHR46663">
    <property type="entry name" value="DIGUANYLATE CYCLASE DGCT-RELATED"/>
    <property type="match status" value="1"/>
</dbReference>
<keyword evidence="2" id="KW-0812">Transmembrane</keyword>
<feature type="transmembrane region" description="Helical" evidence="2">
    <location>
        <begin position="28"/>
        <end position="48"/>
    </location>
</feature>
<evidence type="ECO:0000256" key="1">
    <source>
        <dbReference type="ARBA" id="ARBA00001946"/>
    </source>
</evidence>
<feature type="transmembrane region" description="Helical" evidence="2">
    <location>
        <begin position="54"/>
        <end position="72"/>
    </location>
</feature>
<dbReference type="EMBL" id="LNYL01000001">
    <property type="protein sequence ID" value="KTD31995.1"/>
    <property type="molecule type" value="Genomic_DNA"/>
</dbReference>
<dbReference type="FunFam" id="3.30.70.270:FF:000001">
    <property type="entry name" value="Diguanylate cyclase domain protein"/>
    <property type="match status" value="1"/>
</dbReference>
<evidence type="ECO:0000259" key="3">
    <source>
        <dbReference type="PROSITE" id="PS50887"/>
    </source>
</evidence>
<evidence type="ECO:0000313" key="4">
    <source>
        <dbReference type="EMBL" id="KTD31995.1"/>
    </source>
</evidence>